<proteinExistence type="predicted"/>
<comment type="caution">
    <text evidence="3">The sequence shown here is derived from an EMBL/GenBank/DDBJ whole genome shotgun (WGS) entry which is preliminary data.</text>
</comment>
<name>A0ABT2K9M9_9RHOB</name>
<evidence type="ECO:0000313" key="3">
    <source>
        <dbReference type="EMBL" id="MCT4333233.1"/>
    </source>
</evidence>
<organism evidence="3 4">
    <name type="scientific">Paracoccus maritimus</name>
    <dbReference type="NCBI Taxonomy" id="2933292"/>
    <lineage>
        <taxon>Bacteria</taxon>
        <taxon>Pseudomonadati</taxon>
        <taxon>Pseudomonadota</taxon>
        <taxon>Alphaproteobacteria</taxon>
        <taxon>Rhodobacterales</taxon>
        <taxon>Paracoccaceae</taxon>
        <taxon>Paracoccus</taxon>
    </lineage>
</organism>
<evidence type="ECO:0000256" key="2">
    <source>
        <dbReference type="SAM" id="SignalP"/>
    </source>
</evidence>
<evidence type="ECO:0000313" key="4">
    <source>
        <dbReference type="Proteomes" id="UP001320702"/>
    </source>
</evidence>
<dbReference type="RefSeq" id="WP_260277121.1">
    <property type="nucleotide sequence ID" value="NZ_JANAVZ010000005.1"/>
</dbReference>
<dbReference type="Proteomes" id="UP001320702">
    <property type="component" value="Unassembled WGS sequence"/>
</dbReference>
<sequence>MKKILIMLIPVLALAAGSIGGDMLRPAAKANAEGAHADGSSAADATAATEAHGSTDTGHSEDAHGGGGHGGDGHGGDPGAAAWFTFPSQFFVPMMRNGDMGAMMIMTLTVETTEADLEPMKQQEHRLRDALLRQLMVLANTGAFDGNFTAEARLRVMREGLLKAAQDATELSVDKVLIEDIARQQG</sequence>
<feature type="signal peptide" evidence="2">
    <location>
        <begin position="1"/>
        <end position="15"/>
    </location>
</feature>
<gene>
    <name evidence="3" type="ORF">MU516_10185</name>
</gene>
<feature type="chain" id="PRO_5045248949" description="Flagellar basal body-associated protein FliL" evidence="2">
    <location>
        <begin position="16"/>
        <end position="186"/>
    </location>
</feature>
<keyword evidence="4" id="KW-1185">Reference proteome</keyword>
<accession>A0ABT2K9M9</accession>
<keyword evidence="2" id="KW-0732">Signal</keyword>
<evidence type="ECO:0000256" key="1">
    <source>
        <dbReference type="SAM" id="MobiDB-lite"/>
    </source>
</evidence>
<feature type="compositionally biased region" description="Low complexity" evidence="1">
    <location>
        <begin position="35"/>
        <end position="52"/>
    </location>
</feature>
<feature type="region of interest" description="Disordered" evidence="1">
    <location>
        <begin position="35"/>
        <end position="76"/>
    </location>
</feature>
<reference evidence="3 4" key="1">
    <citation type="submission" date="2022-04" db="EMBL/GenBank/DDBJ databases">
        <title>Paracoccus sp. YLB-12 draft genome sequence.</title>
        <authorList>
            <person name="Yu L."/>
        </authorList>
    </citation>
    <scope>NUCLEOTIDE SEQUENCE [LARGE SCALE GENOMIC DNA]</scope>
    <source>
        <strain evidence="3 4">YLB-12</strain>
    </source>
</reference>
<evidence type="ECO:0008006" key="5">
    <source>
        <dbReference type="Google" id="ProtNLM"/>
    </source>
</evidence>
<protein>
    <recommendedName>
        <fullName evidence="5">Flagellar basal body-associated protein FliL</fullName>
    </recommendedName>
</protein>
<dbReference type="EMBL" id="JANAVZ010000005">
    <property type="protein sequence ID" value="MCT4333233.1"/>
    <property type="molecule type" value="Genomic_DNA"/>
</dbReference>